<protein>
    <submittedName>
        <fullName evidence="2">Uncharacterized protein</fullName>
    </submittedName>
</protein>
<feature type="compositionally biased region" description="Basic and acidic residues" evidence="1">
    <location>
        <begin position="1"/>
        <end position="19"/>
    </location>
</feature>
<reference evidence="3" key="1">
    <citation type="journal article" date="2019" name="Int. J. Syst. Evol. Microbiol.">
        <title>The Global Catalogue of Microorganisms (GCM) 10K type strain sequencing project: providing services to taxonomists for standard genome sequencing and annotation.</title>
        <authorList>
            <consortium name="The Broad Institute Genomics Platform"/>
            <consortium name="The Broad Institute Genome Sequencing Center for Infectious Disease"/>
            <person name="Wu L."/>
            <person name="Ma J."/>
        </authorList>
    </citation>
    <scope>NUCLEOTIDE SEQUENCE [LARGE SCALE GENOMIC DNA]</scope>
    <source>
        <strain evidence="3">JCM 30846</strain>
    </source>
</reference>
<proteinExistence type="predicted"/>
<evidence type="ECO:0000313" key="3">
    <source>
        <dbReference type="Proteomes" id="UP001499884"/>
    </source>
</evidence>
<dbReference type="Proteomes" id="UP001499884">
    <property type="component" value="Unassembled WGS sequence"/>
</dbReference>
<comment type="caution">
    <text evidence="2">The sequence shown here is derived from an EMBL/GenBank/DDBJ whole genome shotgun (WGS) entry which is preliminary data.</text>
</comment>
<organism evidence="2 3">
    <name type="scientific">Streptomyces tremellae</name>
    <dbReference type="NCBI Taxonomy" id="1124239"/>
    <lineage>
        <taxon>Bacteria</taxon>
        <taxon>Bacillati</taxon>
        <taxon>Actinomycetota</taxon>
        <taxon>Actinomycetes</taxon>
        <taxon>Kitasatosporales</taxon>
        <taxon>Streptomycetaceae</taxon>
        <taxon>Streptomyces</taxon>
    </lineage>
</organism>
<evidence type="ECO:0000313" key="2">
    <source>
        <dbReference type="EMBL" id="GAA3720073.1"/>
    </source>
</evidence>
<dbReference type="EMBL" id="BAABEP010000007">
    <property type="protein sequence ID" value="GAA3720073.1"/>
    <property type="molecule type" value="Genomic_DNA"/>
</dbReference>
<gene>
    <name evidence="2" type="ORF">GCM10023082_16850</name>
</gene>
<name>A0ABP7ELH4_9ACTN</name>
<keyword evidence="3" id="KW-1185">Reference proteome</keyword>
<accession>A0ABP7ELH4</accession>
<evidence type="ECO:0000256" key="1">
    <source>
        <dbReference type="SAM" id="MobiDB-lite"/>
    </source>
</evidence>
<sequence>MERLVVLDGRRPPHGDRTAKPPRLLYVLQARHASHHGRPDGAAWPFRRIPPPEREIPRNCIGICQWQNGPFDTPSDLLIRLDFE</sequence>
<feature type="region of interest" description="Disordered" evidence="1">
    <location>
        <begin position="1"/>
        <end position="21"/>
    </location>
</feature>